<dbReference type="EMBL" id="CP115612">
    <property type="protein sequence ID" value="WBW74446.1"/>
    <property type="molecule type" value="Genomic_DNA"/>
</dbReference>
<keyword evidence="5" id="KW-0677">Repeat</keyword>
<evidence type="ECO:0000256" key="6">
    <source>
        <dbReference type="ARBA" id="ARBA00022792"/>
    </source>
</evidence>
<keyword evidence="13" id="KW-1185">Reference proteome</keyword>
<evidence type="ECO:0000256" key="10">
    <source>
        <dbReference type="PROSITE-ProRule" id="PRU00282"/>
    </source>
</evidence>
<dbReference type="Proteomes" id="UP001212411">
    <property type="component" value="Chromosome 2"/>
</dbReference>
<keyword evidence="8" id="KW-0496">Mitochondrion</keyword>
<evidence type="ECO:0000256" key="5">
    <source>
        <dbReference type="ARBA" id="ARBA00022737"/>
    </source>
</evidence>
<evidence type="ECO:0000256" key="9">
    <source>
        <dbReference type="ARBA" id="ARBA00023136"/>
    </source>
</evidence>
<comment type="similarity">
    <text evidence="2 11">Belongs to the mitochondrial carrier (TC 2.A.29) family.</text>
</comment>
<protein>
    <submittedName>
        <fullName evidence="12">Mitochondrial carrier, S-adenosylmethionine</fullName>
    </submittedName>
</protein>
<evidence type="ECO:0000256" key="11">
    <source>
        <dbReference type="RuleBase" id="RU000488"/>
    </source>
</evidence>
<dbReference type="InterPro" id="IPR018108">
    <property type="entry name" value="MCP_transmembrane"/>
</dbReference>
<evidence type="ECO:0000256" key="3">
    <source>
        <dbReference type="ARBA" id="ARBA00022448"/>
    </source>
</evidence>
<organism evidence="12 13">
    <name type="scientific">Schizosaccharomyces osmophilus</name>
    <dbReference type="NCBI Taxonomy" id="2545709"/>
    <lineage>
        <taxon>Eukaryota</taxon>
        <taxon>Fungi</taxon>
        <taxon>Dikarya</taxon>
        <taxon>Ascomycota</taxon>
        <taxon>Taphrinomycotina</taxon>
        <taxon>Schizosaccharomycetes</taxon>
        <taxon>Schizosaccharomycetales</taxon>
        <taxon>Schizosaccharomycetaceae</taxon>
        <taxon>Schizosaccharomyces</taxon>
    </lineage>
</organism>
<dbReference type="InterPro" id="IPR023395">
    <property type="entry name" value="MCP_dom_sf"/>
</dbReference>
<evidence type="ECO:0000256" key="4">
    <source>
        <dbReference type="ARBA" id="ARBA00022692"/>
    </source>
</evidence>
<keyword evidence="3 11" id="KW-0813">Transport</keyword>
<name>A0AAF0AWA8_9SCHI</name>
<dbReference type="RefSeq" id="XP_056038689.1">
    <property type="nucleotide sequence ID" value="XM_056182551.1"/>
</dbReference>
<feature type="repeat" description="Solcar" evidence="10">
    <location>
        <begin position="1"/>
        <end position="74"/>
    </location>
</feature>
<dbReference type="SUPFAM" id="SSF103506">
    <property type="entry name" value="Mitochondrial carrier"/>
    <property type="match status" value="1"/>
</dbReference>
<keyword evidence="6" id="KW-0999">Mitochondrion inner membrane</keyword>
<keyword evidence="4 10" id="KW-0812">Transmembrane</keyword>
<evidence type="ECO:0000256" key="8">
    <source>
        <dbReference type="ARBA" id="ARBA00023128"/>
    </source>
</evidence>
<dbReference type="GO" id="GO:0005743">
    <property type="term" value="C:mitochondrial inner membrane"/>
    <property type="evidence" value="ECO:0007669"/>
    <property type="project" value="UniProtKB-SubCell"/>
</dbReference>
<dbReference type="GeneID" id="80877240"/>
<proteinExistence type="inferred from homology"/>
<evidence type="ECO:0000256" key="1">
    <source>
        <dbReference type="ARBA" id="ARBA00004448"/>
    </source>
</evidence>
<keyword evidence="7" id="KW-1133">Transmembrane helix</keyword>
<dbReference type="PROSITE" id="PS50920">
    <property type="entry name" value="SOLCAR"/>
    <property type="match status" value="3"/>
</dbReference>
<evidence type="ECO:0000313" key="13">
    <source>
        <dbReference type="Proteomes" id="UP001212411"/>
    </source>
</evidence>
<gene>
    <name evidence="12" type="primary">pet801</name>
    <name evidence="12" type="ORF">SOMG_03762</name>
</gene>
<evidence type="ECO:0000256" key="7">
    <source>
        <dbReference type="ARBA" id="ARBA00022989"/>
    </source>
</evidence>
<keyword evidence="9 10" id="KW-0472">Membrane</keyword>
<dbReference type="Gene3D" id="1.50.40.10">
    <property type="entry name" value="Mitochondrial carrier domain"/>
    <property type="match status" value="1"/>
</dbReference>
<dbReference type="AlphaFoldDB" id="A0AAF0AWA8"/>
<feature type="repeat" description="Solcar" evidence="10">
    <location>
        <begin position="177"/>
        <end position="260"/>
    </location>
</feature>
<dbReference type="FunFam" id="1.50.40.10:FF:000018">
    <property type="entry name" value="S-adenosylmethionine mitochondrial carrier protein-like"/>
    <property type="match status" value="1"/>
</dbReference>
<evidence type="ECO:0000256" key="2">
    <source>
        <dbReference type="ARBA" id="ARBA00006375"/>
    </source>
</evidence>
<dbReference type="PANTHER" id="PTHR45667">
    <property type="entry name" value="S-ADENOSYLMETHIONINE MITOCHONDRIAL CARRIER PROTEIN"/>
    <property type="match status" value="1"/>
</dbReference>
<dbReference type="Pfam" id="PF00153">
    <property type="entry name" value="Mito_carr"/>
    <property type="match status" value="3"/>
</dbReference>
<comment type="subcellular location">
    <subcellularLocation>
        <location evidence="1">Mitochondrion inner membrane</location>
        <topology evidence="1">Multi-pass membrane protein</topology>
    </subcellularLocation>
</comment>
<feature type="repeat" description="Solcar" evidence="10">
    <location>
        <begin position="83"/>
        <end position="167"/>
    </location>
</feature>
<reference evidence="12 13" key="1">
    <citation type="journal article" date="2023" name="G3 (Bethesda)">
        <title>A high-quality reference genome for the fission yeast Schizosaccharomyces osmophilus.</title>
        <authorList>
            <person name="Jia G.S."/>
            <person name="Zhang W.C."/>
            <person name="Liang Y."/>
            <person name="Liu X.H."/>
            <person name="Rhind N."/>
            <person name="Pidoux A."/>
            <person name="Brysch-Herzberg M."/>
            <person name="Du L.L."/>
        </authorList>
    </citation>
    <scope>NUCLEOTIDE SEQUENCE [LARGE SCALE GENOMIC DNA]</scope>
    <source>
        <strain evidence="12 13">CBS 15793</strain>
    </source>
</reference>
<sequence length="272" mass="29308">MSFIEALGSGICAGLAVDLSLFPVDTLKTRLQAKGGFLANGGFQGVYRGLGSILVGSAPGASLFFTTYETMKTNLSRSKLPLSEPVIHMTSGSMGEIAACLVRVPTEVIKQRAQASGGTLSSGNVLQTIWKSEQSLRGLYSGYGITIAREIPFTLIQFPLWEYLKKAWRTSNNREKNLAHEAALSGSLAGGIAAAVTTPLDVIKTRIMLSQKRTAYVSTVKNIIQFEGGRALFSGIVPRVLWLSGGGAIFLGFYDTVFNFIHDHHIFNEKGL</sequence>
<dbReference type="KEGG" id="som:SOMG_03762"/>
<evidence type="ECO:0000313" key="12">
    <source>
        <dbReference type="EMBL" id="WBW74446.1"/>
    </source>
</evidence>
<accession>A0AAF0AWA8</accession>